<feature type="signal peptide" evidence="1">
    <location>
        <begin position="1"/>
        <end position="30"/>
    </location>
</feature>
<dbReference type="InterPro" id="IPR029058">
    <property type="entry name" value="AB_hydrolase_fold"/>
</dbReference>
<evidence type="ECO:0000313" key="3">
    <source>
        <dbReference type="EMBL" id="WSB66927.1"/>
    </source>
</evidence>
<sequence length="322" mass="33253">MAPRPPGSRPLRTLLAALVAASVAVPVSGAARPSAVPAPVPVALAPLRSPGPGALAERYAVNRDSIRAAERMAEGHGDRARADALRVMAGPARQFLSFDGRNGGRTVEVVGDLARADRIAVLVPGSDTNLDRYERLRAGATALRQELGDRSAIVAWVGYETPATMSTRVVTPGLAEEAAPRLRAFVREMAALRPPARITVLCHSYGSVVCGRAAPGLDASAIVLYGSPGAGAGSVAALHTRATVWAGRGDDDWIADVPHTQIQLPFFTLGLGADPVSPAFGARLFPAGAGGHSDYLAPGSVSLRNLARVVSGQAPAEEGHRA</sequence>
<keyword evidence="1" id="KW-0732">Signal</keyword>
<evidence type="ECO:0000259" key="2">
    <source>
        <dbReference type="Pfam" id="PF06259"/>
    </source>
</evidence>
<keyword evidence="3" id="KW-0378">Hydrolase</keyword>
<dbReference type="Gene3D" id="3.40.50.1820">
    <property type="entry name" value="alpha/beta hydrolase"/>
    <property type="match status" value="1"/>
</dbReference>
<evidence type="ECO:0000313" key="4">
    <source>
        <dbReference type="Proteomes" id="UP001344251"/>
    </source>
</evidence>
<feature type="chain" id="PRO_5045545369" evidence="1">
    <location>
        <begin position="31"/>
        <end position="322"/>
    </location>
</feature>
<dbReference type="GO" id="GO:0016787">
    <property type="term" value="F:hydrolase activity"/>
    <property type="evidence" value="ECO:0007669"/>
    <property type="project" value="UniProtKB-KW"/>
</dbReference>
<feature type="domain" description="DUF1023" evidence="2">
    <location>
        <begin position="99"/>
        <end position="260"/>
    </location>
</feature>
<evidence type="ECO:0000256" key="1">
    <source>
        <dbReference type="SAM" id="SignalP"/>
    </source>
</evidence>
<dbReference type="EMBL" id="CP109106">
    <property type="protein sequence ID" value="WSB66927.1"/>
    <property type="molecule type" value="Genomic_DNA"/>
</dbReference>
<dbReference type="InterPro" id="IPR010427">
    <property type="entry name" value="DUF1023"/>
</dbReference>
<proteinExistence type="predicted"/>
<dbReference type="RefSeq" id="WP_326616126.1">
    <property type="nucleotide sequence ID" value="NZ_CP109106.1"/>
</dbReference>
<gene>
    <name evidence="3" type="ORF">OG863_02510</name>
</gene>
<name>A0ABZ1F9C9_9ACTN</name>
<organism evidence="3 4">
    <name type="scientific">Streptomyces decoyicus</name>
    <dbReference type="NCBI Taxonomy" id="249567"/>
    <lineage>
        <taxon>Bacteria</taxon>
        <taxon>Bacillati</taxon>
        <taxon>Actinomycetota</taxon>
        <taxon>Actinomycetes</taxon>
        <taxon>Kitasatosporales</taxon>
        <taxon>Streptomycetaceae</taxon>
        <taxon>Streptomyces</taxon>
    </lineage>
</organism>
<keyword evidence="4" id="KW-1185">Reference proteome</keyword>
<dbReference type="SUPFAM" id="SSF53474">
    <property type="entry name" value="alpha/beta-Hydrolases"/>
    <property type="match status" value="1"/>
</dbReference>
<protein>
    <submittedName>
        <fullName evidence="3">Alpha/beta hydrolase family protein</fullName>
    </submittedName>
</protein>
<dbReference type="Proteomes" id="UP001344251">
    <property type="component" value="Chromosome"/>
</dbReference>
<reference evidence="3 4" key="1">
    <citation type="submission" date="2022-10" db="EMBL/GenBank/DDBJ databases">
        <title>The complete genomes of actinobacterial strains from the NBC collection.</title>
        <authorList>
            <person name="Joergensen T.S."/>
            <person name="Alvarez Arevalo M."/>
            <person name="Sterndorff E.B."/>
            <person name="Faurdal D."/>
            <person name="Vuksanovic O."/>
            <person name="Mourched A.-S."/>
            <person name="Charusanti P."/>
            <person name="Shaw S."/>
            <person name="Blin K."/>
            <person name="Weber T."/>
        </authorList>
    </citation>
    <scope>NUCLEOTIDE SEQUENCE [LARGE SCALE GENOMIC DNA]</scope>
    <source>
        <strain evidence="3 4">NBC 01774</strain>
    </source>
</reference>
<dbReference type="Pfam" id="PF06259">
    <property type="entry name" value="Abhydrolase_8"/>
    <property type="match status" value="1"/>
</dbReference>
<accession>A0ABZ1F9C9</accession>